<keyword evidence="3" id="KW-1134">Transmembrane beta strand</keyword>
<gene>
    <name evidence="11" type="ORF">ENJ89_07845</name>
</gene>
<reference evidence="11" key="1">
    <citation type="journal article" date="2020" name="mSystems">
        <title>Genome- and Community-Level Interaction Insights into Carbon Utilization and Element Cycling Functions of Hydrothermarchaeota in Hydrothermal Sediment.</title>
        <authorList>
            <person name="Zhou Z."/>
            <person name="Liu Y."/>
            <person name="Xu W."/>
            <person name="Pan J."/>
            <person name="Luo Z.H."/>
            <person name="Li M."/>
        </authorList>
    </citation>
    <scope>NUCLEOTIDE SEQUENCE [LARGE SCALE GENOMIC DNA]</scope>
    <source>
        <strain evidence="11">HyVt-527</strain>
    </source>
</reference>
<dbReference type="GO" id="GO:0044718">
    <property type="term" value="P:siderophore transmembrane transport"/>
    <property type="evidence" value="ECO:0007669"/>
    <property type="project" value="TreeGrafter"/>
</dbReference>
<dbReference type="InterPro" id="IPR039426">
    <property type="entry name" value="TonB-dep_rcpt-like"/>
</dbReference>
<name>A0A7V5PPX3_CALAY</name>
<keyword evidence="5" id="KW-0732">Signal</keyword>
<keyword evidence="9" id="KW-0998">Cell outer membrane</keyword>
<comment type="subcellular location">
    <subcellularLocation>
        <location evidence="1">Cell outer membrane</location>
        <topology evidence="1">Multi-pass membrane protein</topology>
    </subcellularLocation>
</comment>
<keyword evidence="7" id="KW-0472">Membrane</keyword>
<dbReference type="Proteomes" id="UP000886124">
    <property type="component" value="Unassembled WGS sequence"/>
</dbReference>
<evidence type="ECO:0000313" key="11">
    <source>
        <dbReference type="EMBL" id="HHJ53092.1"/>
    </source>
</evidence>
<proteinExistence type="predicted"/>
<dbReference type="PANTHER" id="PTHR30069:SF29">
    <property type="entry name" value="HEMOGLOBIN AND HEMOGLOBIN-HAPTOGLOBIN-BINDING PROTEIN 1-RELATED"/>
    <property type="match status" value="1"/>
</dbReference>
<evidence type="ECO:0000256" key="4">
    <source>
        <dbReference type="ARBA" id="ARBA00022692"/>
    </source>
</evidence>
<keyword evidence="2" id="KW-0813">Transport</keyword>
<accession>A0A7V5PPX3</accession>
<evidence type="ECO:0000256" key="5">
    <source>
        <dbReference type="ARBA" id="ARBA00022729"/>
    </source>
</evidence>
<feature type="domain" description="TonB-dependent receptor-like beta-barrel" evidence="10">
    <location>
        <begin position="9"/>
        <end position="175"/>
    </location>
</feature>
<evidence type="ECO:0000256" key="8">
    <source>
        <dbReference type="ARBA" id="ARBA00023170"/>
    </source>
</evidence>
<dbReference type="GO" id="GO:0015344">
    <property type="term" value="F:siderophore uptake transmembrane transporter activity"/>
    <property type="evidence" value="ECO:0007669"/>
    <property type="project" value="TreeGrafter"/>
</dbReference>
<dbReference type="InterPro" id="IPR000531">
    <property type="entry name" value="Beta-barrel_TonB"/>
</dbReference>
<dbReference type="GO" id="GO:0009279">
    <property type="term" value="C:cell outer membrane"/>
    <property type="evidence" value="ECO:0007669"/>
    <property type="project" value="UniProtKB-SubCell"/>
</dbReference>
<dbReference type="EMBL" id="DROD01000507">
    <property type="protein sequence ID" value="HHJ53092.1"/>
    <property type="molecule type" value="Genomic_DNA"/>
</dbReference>
<dbReference type="Pfam" id="PF00593">
    <property type="entry name" value="TonB_dep_Rec_b-barrel"/>
    <property type="match status" value="1"/>
</dbReference>
<keyword evidence="6" id="KW-0798">TonB box</keyword>
<dbReference type="AlphaFoldDB" id="A0A7V5PPX3"/>
<protein>
    <recommendedName>
        <fullName evidence="10">TonB-dependent receptor-like beta-barrel domain-containing protein</fullName>
    </recommendedName>
</protein>
<evidence type="ECO:0000256" key="7">
    <source>
        <dbReference type="ARBA" id="ARBA00023136"/>
    </source>
</evidence>
<dbReference type="PANTHER" id="PTHR30069">
    <property type="entry name" value="TONB-DEPENDENT OUTER MEMBRANE RECEPTOR"/>
    <property type="match status" value="1"/>
</dbReference>
<dbReference type="Gene3D" id="2.40.170.20">
    <property type="entry name" value="TonB-dependent receptor, beta-barrel domain"/>
    <property type="match status" value="1"/>
</dbReference>
<keyword evidence="8" id="KW-0675">Receptor</keyword>
<evidence type="ECO:0000256" key="6">
    <source>
        <dbReference type="ARBA" id="ARBA00023077"/>
    </source>
</evidence>
<evidence type="ECO:0000256" key="9">
    <source>
        <dbReference type="ARBA" id="ARBA00023237"/>
    </source>
</evidence>
<evidence type="ECO:0000259" key="10">
    <source>
        <dbReference type="Pfam" id="PF00593"/>
    </source>
</evidence>
<comment type="caution">
    <text evidence="11">The sequence shown here is derived from an EMBL/GenBank/DDBJ whole genome shotgun (WGS) entry which is preliminary data.</text>
</comment>
<sequence length="323" mass="37748">MLVPTKWEYQVSPRLGFSHVITDNATFTFGYGKFYQTPAYRNKYINDKRDLTTPVPLVGNAGLQMESMTEYEFGLNMGVTDNIILQLIGWSKEYSNLTASERIPQFPYSFSTFLNQDYATARGVDVVLRRRTRRSSLMLQYTYSRATANRKDPWEGYRATQTQRTMPKREILMSYDRTHDISLSYFYIFPENSGPQILNMHPLARSRFNLMFLAISGWPYTPVVGNVAGETNSERGPWNYTVNFTYRRPFRFYGVDLILGVVVQNVFDWKNPIDVWPTTGKPDDPGPRYNMLIQRGFYSKTLFDLPYMYGRRRQVDLTLEFAF</sequence>
<evidence type="ECO:0000256" key="1">
    <source>
        <dbReference type="ARBA" id="ARBA00004571"/>
    </source>
</evidence>
<dbReference type="SUPFAM" id="SSF56935">
    <property type="entry name" value="Porins"/>
    <property type="match status" value="1"/>
</dbReference>
<dbReference type="InterPro" id="IPR036942">
    <property type="entry name" value="Beta-barrel_TonB_sf"/>
</dbReference>
<organism evidence="11">
    <name type="scientific">Caldithrix abyssi</name>
    <dbReference type="NCBI Taxonomy" id="187145"/>
    <lineage>
        <taxon>Bacteria</taxon>
        <taxon>Pseudomonadati</taxon>
        <taxon>Calditrichota</taxon>
        <taxon>Calditrichia</taxon>
        <taxon>Calditrichales</taxon>
        <taxon>Calditrichaceae</taxon>
        <taxon>Caldithrix</taxon>
    </lineage>
</organism>
<evidence type="ECO:0000256" key="2">
    <source>
        <dbReference type="ARBA" id="ARBA00022448"/>
    </source>
</evidence>
<evidence type="ECO:0000256" key="3">
    <source>
        <dbReference type="ARBA" id="ARBA00022452"/>
    </source>
</evidence>
<keyword evidence="4" id="KW-0812">Transmembrane</keyword>